<proteinExistence type="predicted"/>
<dbReference type="PROSITE" id="PS50835">
    <property type="entry name" value="IG_LIKE"/>
    <property type="match status" value="1"/>
</dbReference>
<protein>
    <submittedName>
        <fullName evidence="3">Ficolin 1</fullName>
    </submittedName>
</protein>
<dbReference type="PROSITE" id="PS51406">
    <property type="entry name" value="FIBRINOGEN_C_2"/>
    <property type="match status" value="1"/>
</dbReference>
<dbReference type="SMART" id="SM00186">
    <property type="entry name" value="FBG"/>
    <property type="match status" value="1"/>
</dbReference>
<dbReference type="CDD" id="cd00087">
    <property type="entry name" value="FReD"/>
    <property type="match status" value="1"/>
</dbReference>
<sequence>MVCMLLLSTLGVELGNQKIRTIDRTMKRACVALVVGLLIVAKVSAQIQGVELNMHREMISQRGQSLACQVTCEASGNAVTLESLAIIWTKPKVESANVHTVTKDGKNDGFFSLDGLLGNGTGSFENNNGFLVLDEMDEAICASEHFLCEATFTNPSGVEERAIALSWAREPVPAKSDMHESNYTKSLADLEEKAEHLSTALEMLNMSYTHLLATRQQEKMVQAKILSRLEALEKNSSSSGPPTSPPCDPCANISQTLERLEERIEKIEEMNKSDQKPIVCERGMNETSSEPYYILTDEVLGKDFRCDAQSDGGGWIVFQRREDGSVDFLQKDWVQYRDGFGNLTTEFWLGNEMVYNLTNEHTYELRVDVRTTDGARLYNTYSSFRIESESSLYRLRLGSLSGGTLLERSTAGLSYHKNMAYTTRDRDNDLATTENCADRRDTGSFWHNNCSFVSPNAAWSELGWHNGYKLLKLVFIEMKIRRT</sequence>
<evidence type="ECO:0000313" key="3">
    <source>
        <dbReference type="EMBL" id="GFR75918.1"/>
    </source>
</evidence>
<organism evidence="3 4">
    <name type="scientific">Elysia marginata</name>
    <dbReference type="NCBI Taxonomy" id="1093978"/>
    <lineage>
        <taxon>Eukaryota</taxon>
        <taxon>Metazoa</taxon>
        <taxon>Spiralia</taxon>
        <taxon>Lophotrochozoa</taxon>
        <taxon>Mollusca</taxon>
        <taxon>Gastropoda</taxon>
        <taxon>Heterobranchia</taxon>
        <taxon>Euthyneura</taxon>
        <taxon>Panpulmonata</taxon>
        <taxon>Sacoglossa</taxon>
        <taxon>Placobranchoidea</taxon>
        <taxon>Plakobranchidae</taxon>
        <taxon>Elysia</taxon>
    </lineage>
</organism>
<dbReference type="AlphaFoldDB" id="A0AAV4FT49"/>
<dbReference type="Pfam" id="PF00147">
    <property type="entry name" value="Fibrinogen_C"/>
    <property type="match status" value="1"/>
</dbReference>
<gene>
    <name evidence="3" type="ORF">ElyMa_003933300</name>
</gene>
<dbReference type="Gene3D" id="3.90.215.10">
    <property type="entry name" value="Gamma Fibrinogen, chain A, domain 1"/>
    <property type="match status" value="1"/>
</dbReference>
<evidence type="ECO:0000313" key="4">
    <source>
        <dbReference type="Proteomes" id="UP000762676"/>
    </source>
</evidence>
<dbReference type="PANTHER" id="PTHR19143">
    <property type="entry name" value="FIBRINOGEN/TENASCIN/ANGIOPOEITIN"/>
    <property type="match status" value="1"/>
</dbReference>
<keyword evidence="4" id="KW-1185">Reference proteome</keyword>
<dbReference type="EMBL" id="BMAT01007985">
    <property type="protein sequence ID" value="GFR75918.1"/>
    <property type="molecule type" value="Genomic_DNA"/>
</dbReference>
<dbReference type="GO" id="GO:0005615">
    <property type="term" value="C:extracellular space"/>
    <property type="evidence" value="ECO:0007669"/>
    <property type="project" value="TreeGrafter"/>
</dbReference>
<dbReference type="InterPro" id="IPR036056">
    <property type="entry name" value="Fibrinogen-like_C"/>
</dbReference>
<dbReference type="InterPro" id="IPR007110">
    <property type="entry name" value="Ig-like_dom"/>
</dbReference>
<dbReference type="InterPro" id="IPR002181">
    <property type="entry name" value="Fibrinogen_a/b/g_C_dom"/>
</dbReference>
<dbReference type="InterPro" id="IPR050373">
    <property type="entry name" value="Fibrinogen_C-term_domain"/>
</dbReference>
<dbReference type="PANTHER" id="PTHR19143:SF458">
    <property type="entry name" value="FIBRINOGEN C-TERMINAL DOMAIN-CONTAINING PROTEIN-RELATED"/>
    <property type="match status" value="1"/>
</dbReference>
<comment type="caution">
    <text evidence="3">The sequence shown here is derived from an EMBL/GenBank/DDBJ whole genome shotgun (WGS) entry which is preliminary data.</text>
</comment>
<dbReference type="InterPro" id="IPR014716">
    <property type="entry name" value="Fibrinogen_a/b/g_C_1"/>
</dbReference>
<evidence type="ECO:0000259" key="2">
    <source>
        <dbReference type="PROSITE" id="PS51406"/>
    </source>
</evidence>
<name>A0AAV4FT49_9GAST</name>
<evidence type="ECO:0000259" key="1">
    <source>
        <dbReference type="PROSITE" id="PS50835"/>
    </source>
</evidence>
<dbReference type="SUPFAM" id="SSF56496">
    <property type="entry name" value="Fibrinogen C-terminal domain-like"/>
    <property type="match status" value="1"/>
</dbReference>
<reference evidence="3 4" key="1">
    <citation type="journal article" date="2021" name="Elife">
        <title>Chloroplast acquisition without the gene transfer in kleptoplastic sea slugs, Plakobranchus ocellatus.</title>
        <authorList>
            <person name="Maeda T."/>
            <person name="Takahashi S."/>
            <person name="Yoshida T."/>
            <person name="Shimamura S."/>
            <person name="Takaki Y."/>
            <person name="Nagai Y."/>
            <person name="Toyoda A."/>
            <person name="Suzuki Y."/>
            <person name="Arimoto A."/>
            <person name="Ishii H."/>
            <person name="Satoh N."/>
            <person name="Nishiyama T."/>
            <person name="Hasebe M."/>
            <person name="Maruyama T."/>
            <person name="Minagawa J."/>
            <person name="Obokata J."/>
            <person name="Shigenobu S."/>
        </authorList>
    </citation>
    <scope>NUCLEOTIDE SEQUENCE [LARGE SCALE GENOMIC DNA]</scope>
</reference>
<feature type="domain" description="Fibrinogen C-terminal" evidence="2">
    <location>
        <begin position="271"/>
        <end position="483"/>
    </location>
</feature>
<accession>A0AAV4FT49</accession>
<feature type="domain" description="Ig-like" evidence="1">
    <location>
        <begin position="41"/>
        <end position="164"/>
    </location>
</feature>
<dbReference type="Proteomes" id="UP000762676">
    <property type="component" value="Unassembled WGS sequence"/>
</dbReference>